<dbReference type="AlphaFoldDB" id="A0A927YRC5"/>
<feature type="transmembrane region" description="Helical" evidence="7">
    <location>
        <begin position="111"/>
        <end position="134"/>
    </location>
</feature>
<keyword evidence="5 7" id="KW-1133">Transmembrane helix</keyword>
<dbReference type="GO" id="GO:0016780">
    <property type="term" value="F:phosphotransferase activity, for other substituted phosphate groups"/>
    <property type="evidence" value="ECO:0007669"/>
    <property type="project" value="TreeGrafter"/>
</dbReference>
<dbReference type="InterPro" id="IPR003362">
    <property type="entry name" value="Bact_transf"/>
</dbReference>
<dbReference type="PANTHER" id="PTHR30576">
    <property type="entry name" value="COLANIC BIOSYNTHESIS UDP-GLUCOSE LIPID CARRIER TRANSFERASE"/>
    <property type="match status" value="1"/>
</dbReference>
<feature type="transmembrane region" description="Helical" evidence="7">
    <location>
        <begin position="45"/>
        <end position="64"/>
    </location>
</feature>
<dbReference type="GO" id="GO:0016020">
    <property type="term" value="C:membrane"/>
    <property type="evidence" value="ECO:0007669"/>
    <property type="project" value="UniProtKB-SubCell"/>
</dbReference>
<sequence>MYKRKKKFWAKHWDFITLDTLAALLALAIAIYIRYDSLIIGDVYFPHKAVYANLFTMIIFISILNASLRDPYTGIVHRNKYQEFLAVVIHSFVNLCGVLIFLYAFRYSSFISRAVIFTWAPLMVLIMFTFRILFKRLIRYRKLEDVNKSSMLVIADSGTVKHCLGQLANNPYVEYKVVGCAVIDKNWVGKKIQGVPVVGDCDSVFEYIRTHVVDEVFIDGKNRYSEELLAERLADLGCTVHISLIHTDHLLKNRAIEYYGDYITMTTSMHIATNRESFAKRTVDILGSLVGLILCAIAFIFLAPIIKIQAPGPVFFSQTRVGKNGRKFKFYKFRSMYVDAEERKKELMDKNEMNGLMFKMENDPRIFPAGHFIRKYSIDELPQFWNVLIGDMSLVGTRPPTENEYEQYDLHHKARLAGRPGLTGLWQVSGRSNITDFEDVVALDTEYIRNWSLGLDINILFRTVAVVFKGSGSK</sequence>
<evidence type="ECO:0000313" key="9">
    <source>
        <dbReference type="EMBL" id="MBE5920373.1"/>
    </source>
</evidence>
<evidence type="ECO:0000256" key="4">
    <source>
        <dbReference type="ARBA" id="ARBA00022692"/>
    </source>
</evidence>
<keyword evidence="3 9" id="KW-0808">Transferase</keyword>
<gene>
    <name evidence="9" type="ORF">E7272_11105</name>
</gene>
<accession>A0A927YRC5</accession>
<dbReference type="NCBIfam" id="TIGR03025">
    <property type="entry name" value="EPS_sugtrans"/>
    <property type="match status" value="1"/>
</dbReference>
<feature type="transmembrane region" description="Helical" evidence="7">
    <location>
        <begin position="12"/>
        <end position="33"/>
    </location>
</feature>
<evidence type="ECO:0000256" key="1">
    <source>
        <dbReference type="ARBA" id="ARBA00004141"/>
    </source>
</evidence>
<feature type="transmembrane region" description="Helical" evidence="7">
    <location>
        <begin position="84"/>
        <end position="105"/>
    </location>
</feature>
<evidence type="ECO:0000256" key="6">
    <source>
        <dbReference type="ARBA" id="ARBA00023136"/>
    </source>
</evidence>
<feature type="domain" description="Bacterial sugar transferase" evidence="8">
    <location>
        <begin position="280"/>
        <end position="469"/>
    </location>
</feature>
<organism evidence="9 10">
    <name type="scientific">Pseudobutyrivibrio ruminis</name>
    <dbReference type="NCBI Taxonomy" id="46206"/>
    <lineage>
        <taxon>Bacteria</taxon>
        <taxon>Bacillati</taxon>
        <taxon>Bacillota</taxon>
        <taxon>Clostridia</taxon>
        <taxon>Lachnospirales</taxon>
        <taxon>Lachnospiraceae</taxon>
        <taxon>Pseudobutyrivibrio</taxon>
    </lineage>
</organism>
<dbReference type="Pfam" id="PF02397">
    <property type="entry name" value="Bac_transf"/>
    <property type="match status" value="1"/>
</dbReference>
<comment type="subcellular location">
    <subcellularLocation>
        <location evidence="1">Membrane</location>
        <topology evidence="1">Multi-pass membrane protein</topology>
    </subcellularLocation>
</comment>
<comment type="caution">
    <text evidence="9">The sequence shown here is derived from an EMBL/GenBank/DDBJ whole genome shotgun (WGS) entry which is preliminary data.</text>
</comment>
<proteinExistence type="inferred from homology"/>
<comment type="similarity">
    <text evidence="2">Belongs to the bacterial sugar transferase family.</text>
</comment>
<evidence type="ECO:0000313" key="10">
    <source>
        <dbReference type="Proteomes" id="UP000766246"/>
    </source>
</evidence>
<dbReference type="PANTHER" id="PTHR30576:SF10">
    <property type="entry name" value="SLL5057 PROTEIN"/>
    <property type="match status" value="1"/>
</dbReference>
<dbReference type="Gene3D" id="3.40.50.720">
    <property type="entry name" value="NAD(P)-binding Rossmann-like Domain"/>
    <property type="match status" value="1"/>
</dbReference>
<evidence type="ECO:0000259" key="8">
    <source>
        <dbReference type="Pfam" id="PF02397"/>
    </source>
</evidence>
<dbReference type="InterPro" id="IPR017475">
    <property type="entry name" value="EPS_sugar_tfrase"/>
</dbReference>
<protein>
    <submittedName>
        <fullName evidence="9">Sugar transferase</fullName>
    </submittedName>
</protein>
<evidence type="ECO:0000256" key="3">
    <source>
        <dbReference type="ARBA" id="ARBA00022679"/>
    </source>
</evidence>
<evidence type="ECO:0000256" key="2">
    <source>
        <dbReference type="ARBA" id="ARBA00006464"/>
    </source>
</evidence>
<evidence type="ECO:0000256" key="5">
    <source>
        <dbReference type="ARBA" id="ARBA00022989"/>
    </source>
</evidence>
<keyword evidence="4 7" id="KW-0812">Transmembrane</keyword>
<name>A0A927YRC5_9FIRM</name>
<feature type="transmembrane region" description="Helical" evidence="7">
    <location>
        <begin position="285"/>
        <end position="306"/>
    </location>
</feature>
<evidence type="ECO:0000256" key="7">
    <source>
        <dbReference type="SAM" id="Phobius"/>
    </source>
</evidence>
<keyword evidence="6 7" id="KW-0472">Membrane</keyword>
<dbReference type="EMBL" id="SVER01000031">
    <property type="protein sequence ID" value="MBE5920373.1"/>
    <property type="molecule type" value="Genomic_DNA"/>
</dbReference>
<dbReference type="Pfam" id="PF13727">
    <property type="entry name" value="CoA_binding_3"/>
    <property type="match status" value="1"/>
</dbReference>
<reference evidence="9" key="1">
    <citation type="submission" date="2019-04" db="EMBL/GenBank/DDBJ databases">
        <title>Evolution of Biomass-Degrading Anaerobic Consortia Revealed by Metagenomics.</title>
        <authorList>
            <person name="Peng X."/>
        </authorList>
    </citation>
    <scope>NUCLEOTIDE SEQUENCE</scope>
    <source>
        <strain evidence="9">SIG311</strain>
    </source>
</reference>
<dbReference type="Proteomes" id="UP000766246">
    <property type="component" value="Unassembled WGS sequence"/>
</dbReference>